<dbReference type="Gene3D" id="1.25.40.10">
    <property type="entry name" value="Tetratricopeptide repeat domain"/>
    <property type="match status" value="4"/>
</dbReference>
<accession>A0A7I8K4L8</accession>
<proteinExistence type="inferred from homology"/>
<dbReference type="PROSITE" id="PS51375">
    <property type="entry name" value="PPR"/>
    <property type="match status" value="9"/>
</dbReference>
<evidence type="ECO:0000256" key="2">
    <source>
        <dbReference type="ARBA" id="ARBA00022737"/>
    </source>
</evidence>
<gene>
    <name evidence="4" type="ORF">SI8410_02002754</name>
</gene>
<feature type="repeat" description="PPR" evidence="3">
    <location>
        <begin position="151"/>
        <end position="185"/>
    </location>
</feature>
<evidence type="ECO:0000313" key="5">
    <source>
        <dbReference type="Proteomes" id="UP000663760"/>
    </source>
</evidence>
<dbReference type="Pfam" id="PF13812">
    <property type="entry name" value="PPR_3"/>
    <property type="match status" value="1"/>
</dbReference>
<name>A0A7I8K4L8_SPIIN</name>
<feature type="repeat" description="PPR" evidence="3">
    <location>
        <begin position="396"/>
        <end position="430"/>
    </location>
</feature>
<feature type="repeat" description="PPR" evidence="3">
    <location>
        <begin position="466"/>
        <end position="501"/>
    </location>
</feature>
<dbReference type="PANTHER" id="PTHR47936">
    <property type="entry name" value="PPR_LONG DOMAIN-CONTAINING PROTEIN"/>
    <property type="match status" value="1"/>
</dbReference>
<dbReference type="EMBL" id="LR746265">
    <property type="protein sequence ID" value="CAA7391457.1"/>
    <property type="molecule type" value="Genomic_DNA"/>
</dbReference>
<protein>
    <submittedName>
        <fullName evidence="4">Uncharacterized protein</fullName>
    </submittedName>
</protein>
<dbReference type="SUPFAM" id="SSF48452">
    <property type="entry name" value="TPR-like"/>
    <property type="match status" value="1"/>
</dbReference>
<feature type="repeat" description="PPR" evidence="3">
    <location>
        <begin position="431"/>
        <end position="465"/>
    </location>
</feature>
<feature type="repeat" description="PPR" evidence="3">
    <location>
        <begin position="255"/>
        <end position="289"/>
    </location>
</feature>
<feature type="repeat" description="PPR" evidence="3">
    <location>
        <begin position="290"/>
        <end position="324"/>
    </location>
</feature>
<feature type="repeat" description="PPR" evidence="3">
    <location>
        <begin position="325"/>
        <end position="359"/>
    </location>
</feature>
<keyword evidence="5" id="KW-1185">Reference proteome</keyword>
<dbReference type="Pfam" id="PF01535">
    <property type="entry name" value="PPR"/>
    <property type="match status" value="1"/>
</dbReference>
<sequence length="539" mass="59976">MASPARGACSYRLSSTGSSISSQFLLLRPLCSSGSSSVPTSAEIEAAGGTPSSNVSASDRVLHEKFHALIKDHGRRNPTTVASAAGIPFDYVIPSLSSSFSLISRPSAVSSVLVHHVIHQCAAPRHGIPFPQTLAFFNWWLSSPAAAESTAAEPFDAMIDLAGKLRHFDLIWRLLDAMRSRGIQPTLRTFSAIIRRYARAGLTAEAAHVFHRMDDYGCPPDLVAFSVLISVLSKKRRAADAQAFFDAVSHRFQPDVVTYTSLVHAWCRARRIDEAERVIREMREKGIRPNVYTYSVLIDALCRASQVNRANEVLIEMIDGGCVPNSATFNSLMRVHVKAGRTQKALEVYNQMKRLNCAADEITYNFLIEAHCRDGGNLDAALKLLNQMVYRGCSPNASTFNLVLRCVLKLGDVNAAHKLYAKMKEVKCRGNTVTYNLLMQLFGRARSTDMMLRMRREMEEEGVEANNNTYKVLISVFCSMGHWNRAYRLFREMMEEKGMEPTTGVSQAVLSVLKRAGQLTKHEELVEKLAERRLHARSS</sequence>
<keyword evidence="2" id="KW-0677">Repeat</keyword>
<feature type="repeat" description="PPR" evidence="3">
    <location>
        <begin position="186"/>
        <end position="220"/>
    </location>
</feature>
<evidence type="ECO:0000313" key="4">
    <source>
        <dbReference type="EMBL" id="CAA7391457.1"/>
    </source>
</evidence>
<organism evidence="4 5">
    <name type="scientific">Spirodela intermedia</name>
    <name type="common">Intermediate duckweed</name>
    <dbReference type="NCBI Taxonomy" id="51605"/>
    <lineage>
        <taxon>Eukaryota</taxon>
        <taxon>Viridiplantae</taxon>
        <taxon>Streptophyta</taxon>
        <taxon>Embryophyta</taxon>
        <taxon>Tracheophyta</taxon>
        <taxon>Spermatophyta</taxon>
        <taxon>Magnoliopsida</taxon>
        <taxon>Liliopsida</taxon>
        <taxon>Araceae</taxon>
        <taxon>Lemnoideae</taxon>
        <taxon>Spirodela</taxon>
    </lineage>
</organism>
<dbReference type="OrthoDB" id="185373at2759"/>
<evidence type="ECO:0000256" key="1">
    <source>
        <dbReference type="ARBA" id="ARBA00007626"/>
    </source>
</evidence>
<dbReference type="PANTHER" id="PTHR47936:SF1">
    <property type="entry name" value="PENTATRICOPEPTIDE REPEAT-CONTAINING PROTEIN GUN1, CHLOROPLASTIC"/>
    <property type="match status" value="1"/>
</dbReference>
<dbReference type="Pfam" id="PF13041">
    <property type="entry name" value="PPR_2"/>
    <property type="match status" value="3"/>
</dbReference>
<dbReference type="Proteomes" id="UP000663760">
    <property type="component" value="Chromosome 2"/>
</dbReference>
<dbReference type="AlphaFoldDB" id="A0A7I8K4L8"/>
<comment type="similarity">
    <text evidence="1">Belongs to the PPR family. P subfamily.</text>
</comment>
<evidence type="ECO:0000256" key="3">
    <source>
        <dbReference type="PROSITE-ProRule" id="PRU00708"/>
    </source>
</evidence>
<dbReference type="NCBIfam" id="TIGR00756">
    <property type="entry name" value="PPR"/>
    <property type="match status" value="9"/>
</dbReference>
<dbReference type="InterPro" id="IPR002885">
    <property type="entry name" value="PPR_rpt"/>
</dbReference>
<dbReference type="InterPro" id="IPR011990">
    <property type="entry name" value="TPR-like_helical_dom_sf"/>
</dbReference>
<reference evidence="4" key="1">
    <citation type="submission" date="2020-02" db="EMBL/GenBank/DDBJ databases">
        <authorList>
            <person name="Scholz U."/>
            <person name="Mascher M."/>
            <person name="Fiebig A."/>
        </authorList>
    </citation>
    <scope>NUCLEOTIDE SEQUENCE</scope>
</reference>
<feature type="repeat" description="PPR" evidence="3">
    <location>
        <begin position="360"/>
        <end position="395"/>
    </location>
</feature>